<reference evidence="1 2" key="1">
    <citation type="submission" date="2018-11" db="EMBL/GenBank/DDBJ databases">
        <authorList>
            <consortium name="Pathogen Informatics"/>
        </authorList>
    </citation>
    <scope>NUCLEOTIDE SEQUENCE [LARGE SCALE GENOMIC DNA]</scope>
    <source>
        <strain>Denwood</strain>
        <strain evidence="2">Zambia</strain>
    </source>
</reference>
<proteinExistence type="predicted"/>
<evidence type="ECO:0000313" key="2">
    <source>
        <dbReference type="Proteomes" id="UP000269396"/>
    </source>
</evidence>
<gene>
    <name evidence="1" type="ORF">SMTD_LOCUS3177</name>
</gene>
<keyword evidence="2" id="KW-1185">Reference proteome</keyword>
<evidence type="ECO:0000313" key="1">
    <source>
        <dbReference type="EMBL" id="VDO92777.1"/>
    </source>
</evidence>
<protein>
    <submittedName>
        <fullName evidence="1">Uncharacterized protein</fullName>
    </submittedName>
</protein>
<organism evidence="1 2">
    <name type="scientific">Schistosoma mattheei</name>
    <dbReference type="NCBI Taxonomy" id="31246"/>
    <lineage>
        <taxon>Eukaryota</taxon>
        <taxon>Metazoa</taxon>
        <taxon>Spiralia</taxon>
        <taxon>Lophotrochozoa</taxon>
        <taxon>Platyhelminthes</taxon>
        <taxon>Trematoda</taxon>
        <taxon>Digenea</taxon>
        <taxon>Strigeidida</taxon>
        <taxon>Schistosomatoidea</taxon>
        <taxon>Schistosomatidae</taxon>
        <taxon>Schistosoma</taxon>
    </lineage>
</organism>
<accession>A0A183NM41</accession>
<sequence>MYPTLIIRTVSIPLRTVLIKAKYRKWYLVNKIFSGNLVIYVLFMYPILFSILLYMFICVQPI</sequence>
<dbReference type="Proteomes" id="UP000269396">
    <property type="component" value="Unassembled WGS sequence"/>
</dbReference>
<dbReference type="EMBL" id="UZAL01005334">
    <property type="protein sequence ID" value="VDO92777.1"/>
    <property type="molecule type" value="Genomic_DNA"/>
</dbReference>
<name>A0A183NM41_9TREM</name>
<dbReference type="AlphaFoldDB" id="A0A183NM41"/>